<keyword evidence="1" id="KW-0175">Coiled coil</keyword>
<organism evidence="3 4">
    <name type="scientific">Mucor saturninus</name>
    <dbReference type="NCBI Taxonomy" id="64648"/>
    <lineage>
        <taxon>Eukaryota</taxon>
        <taxon>Fungi</taxon>
        <taxon>Fungi incertae sedis</taxon>
        <taxon>Mucoromycota</taxon>
        <taxon>Mucoromycotina</taxon>
        <taxon>Mucoromycetes</taxon>
        <taxon>Mucorales</taxon>
        <taxon>Mucorineae</taxon>
        <taxon>Mucoraceae</taxon>
        <taxon>Mucor</taxon>
    </lineage>
</organism>
<dbReference type="AlphaFoldDB" id="A0A8H7US76"/>
<feature type="region of interest" description="Disordered" evidence="2">
    <location>
        <begin position="269"/>
        <end position="295"/>
    </location>
</feature>
<protein>
    <submittedName>
        <fullName evidence="3">Uncharacterized protein</fullName>
    </submittedName>
</protein>
<evidence type="ECO:0000256" key="1">
    <source>
        <dbReference type="SAM" id="Coils"/>
    </source>
</evidence>
<keyword evidence="4" id="KW-1185">Reference proteome</keyword>
<comment type="caution">
    <text evidence="3">The sequence shown here is derived from an EMBL/GenBank/DDBJ whole genome shotgun (WGS) entry which is preliminary data.</text>
</comment>
<feature type="compositionally biased region" description="Basic and acidic residues" evidence="2">
    <location>
        <begin position="269"/>
        <end position="282"/>
    </location>
</feature>
<proteinExistence type="predicted"/>
<evidence type="ECO:0000313" key="4">
    <source>
        <dbReference type="Proteomes" id="UP000603453"/>
    </source>
</evidence>
<evidence type="ECO:0000256" key="2">
    <source>
        <dbReference type="SAM" id="MobiDB-lite"/>
    </source>
</evidence>
<dbReference type="EMBL" id="JAEPRD010000142">
    <property type="protein sequence ID" value="KAG2196656.1"/>
    <property type="molecule type" value="Genomic_DNA"/>
</dbReference>
<feature type="coiled-coil region" evidence="1">
    <location>
        <begin position="117"/>
        <end position="185"/>
    </location>
</feature>
<reference evidence="3" key="1">
    <citation type="submission" date="2020-12" db="EMBL/GenBank/DDBJ databases">
        <title>Metabolic potential, ecology and presence of endohyphal bacteria is reflected in genomic diversity of Mucoromycotina.</title>
        <authorList>
            <person name="Muszewska A."/>
            <person name="Okrasinska A."/>
            <person name="Steczkiewicz K."/>
            <person name="Drgas O."/>
            <person name="Orlowska M."/>
            <person name="Perlinska-Lenart U."/>
            <person name="Aleksandrzak-Piekarczyk T."/>
            <person name="Szatraj K."/>
            <person name="Zielenkiewicz U."/>
            <person name="Pilsyk S."/>
            <person name="Malc E."/>
            <person name="Mieczkowski P."/>
            <person name="Kruszewska J.S."/>
            <person name="Biernat P."/>
            <person name="Pawlowska J."/>
        </authorList>
    </citation>
    <scope>NUCLEOTIDE SEQUENCE</scope>
    <source>
        <strain evidence="3">WA0000017839</strain>
    </source>
</reference>
<dbReference type="Proteomes" id="UP000603453">
    <property type="component" value="Unassembled WGS sequence"/>
</dbReference>
<accession>A0A8H7US76</accession>
<evidence type="ECO:0000313" key="3">
    <source>
        <dbReference type="EMBL" id="KAG2196656.1"/>
    </source>
</evidence>
<gene>
    <name evidence="3" type="ORF">INT47_012115</name>
</gene>
<name>A0A8H7US76_9FUNG</name>
<sequence>MNNKTQKRALPPTPATSTKYTNVSSGIPSLLDVAYESLPDRERRWYNDLLNCQKTLEQKDSTINNLKTIVMEWKNKSMEHETSYKETRKRLEDREQFLIKQHEAEIRAMTKVQADQANEHLDMILQLEQENRLLKQQLGQPSQQSVAYQPTSTTSILCNSAEAANKSALENVSNSKENADELIQRISDMVNSMEGTLHDFKNNQDGVLINDIPYEEDHAPPALTSDTSSCSSSDEFYMEIKPSLTTPLPKKKRSATIPNFLFRNKKLLEEPQRKRNQSLHDHKVQRKPIRHEIKI</sequence>
<dbReference type="OrthoDB" id="2277294at2759"/>
<feature type="region of interest" description="Disordered" evidence="2">
    <location>
        <begin position="1"/>
        <end position="23"/>
    </location>
</feature>